<organism evidence="4 5">
    <name type="scientific">Microbacterium testaceum</name>
    <name type="common">Aureobacterium testaceum</name>
    <name type="synonym">Brevibacterium testaceum</name>
    <dbReference type="NCBI Taxonomy" id="2033"/>
    <lineage>
        <taxon>Bacteria</taxon>
        <taxon>Bacillati</taxon>
        <taxon>Actinomycetota</taxon>
        <taxon>Actinomycetes</taxon>
        <taxon>Micrococcales</taxon>
        <taxon>Microbacteriaceae</taxon>
        <taxon>Microbacterium</taxon>
    </lineage>
</organism>
<dbReference type="InterPro" id="IPR020843">
    <property type="entry name" value="ER"/>
</dbReference>
<dbReference type="InterPro" id="IPR013154">
    <property type="entry name" value="ADH-like_N"/>
</dbReference>
<dbReference type="PATRIC" id="fig|2033.6.peg.2777"/>
<reference evidence="4 5" key="1">
    <citation type="journal article" date="2016" name="Front. Microbiol.">
        <title>Genomic Resource of Rice Seed Associated Bacteria.</title>
        <authorList>
            <person name="Midha S."/>
            <person name="Bansal K."/>
            <person name="Sharma S."/>
            <person name="Kumar N."/>
            <person name="Patil P.P."/>
            <person name="Chaudhry V."/>
            <person name="Patil P.B."/>
        </authorList>
    </citation>
    <scope>NUCLEOTIDE SEQUENCE [LARGE SCALE GENOMIC DNA]</scope>
    <source>
        <strain evidence="4 5">NS220</strain>
    </source>
</reference>
<name>A0A147F1J7_MICTE</name>
<feature type="domain" description="Enoyl reductase (ER)" evidence="3">
    <location>
        <begin position="11"/>
        <end position="313"/>
    </location>
</feature>
<evidence type="ECO:0000259" key="3">
    <source>
        <dbReference type="SMART" id="SM00829"/>
    </source>
</evidence>
<protein>
    <submittedName>
        <fullName evidence="4">Alcohol dehydrogenase</fullName>
    </submittedName>
</protein>
<dbReference type="GO" id="GO:0070402">
    <property type="term" value="F:NADPH binding"/>
    <property type="evidence" value="ECO:0007669"/>
    <property type="project" value="TreeGrafter"/>
</dbReference>
<dbReference type="InterPro" id="IPR011032">
    <property type="entry name" value="GroES-like_sf"/>
</dbReference>
<dbReference type="PANTHER" id="PTHR48106">
    <property type="entry name" value="QUINONE OXIDOREDUCTASE PIG3-RELATED"/>
    <property type="match status" value="1"/>
</dbReference>
<dbReference type="Gene3D" id="3.90.180.10">
    <property type="entry name" value="Medium-chain alcohol dehydrogenases, catalytic domain"/>
    <property type="match status" value="1"/>
</dbReference>
<evidence type="ECO:0000313" key="4">
    <source>
        <dbReference type="EMBL" id="KTR96723.1"/>
    </source>
</evidence>
<dbReference type="Pfam" id="PF08240">
    <property type="entry name" value="ADH_N"/>
    <property type="match status" value="1"/>
</dbReference>
<keyword evidence="2" id="KW-0560">Oxidoreductase</keyword>
<evidence type="ECO:0000313" key="5">
    <source>
        <dbReference type="Proteomes" id="UP000075025"/>
    </source>
</evidence>
<evidence type="ECO:0000256" key="1">
    <source>
        <dbReference type="ARBA" id="ARBA00022857"/>
    </source>
</evidence>
<evidence type="ECO:0000256" key="2">
    <source>
        <dbReference type="ARBA" id="ARBA00023002"/>
    </source>
</evidence>
<dbReference type="RefSeq" id="WP_058622266.1">
    <property type="nucleotide sequence ID" value="NZ_LDRT01000005.1"/>
</dbReference>
<dbReference type="InterPro" id="IPR036291">
    <property type="entry name" value="NAD(P)-bd_dom_sf"/>
</dbReference>
<accession>A0A147F1J7</accession>
<dbReference type="Proteomes" id="UP000075025">
    <property type="component" value="Unassembled WGS sequence"/>
</dbReference>
<dbReference type="EMBL" id="LDRT01000005">
    <property type="protein sequence ID" value="KTR96723.1"/>
    <property type="molecule type" value="Genomic_DNA"/>
</dbReference>
<dbReference type="SMART" id="SM00829">
    <property type="entry name" value="PKS_ER"/>
    <property type="match status" value="1"/>
</dbReference>
<dbReference type="Pfam" id="PF13602">
    <property type="entry name" value="ADH_zinc_N_2"/>
    <property type="match status" value="1"/>
</dbReference>
<dbReference type="GO" id="GO:0016651">
    <property type="term" value="F:oxidoreductase activity, acting on NAD(P)H"/>
    <property type="evidence" value="ECO:0007669"/>
    <property type="project" value="TreeGrafter"/>
</dbReference>
<comment type="caution">
    <text evidence="4">The sequence shown here is derived from an EMBL/GenBank/DDBJ whole genome shotgun (WGS) entry which is preliminary data.</text>
</comment>
<dbReference type="SUPFAM" id="SSF50129">
    <property type="entry name" value="GroES-like"/>
    <property type="match status" value="1"/>
</dbReference>
<sequence>MAKRWTAPAPGPIDTWSFDEVDPAPPGTGEVTIRVHAAGVNPADAKHVAQARPGATFPVPIGYELSGEILAVGPDALGGSGELAVGDEVVAFRVQGAYATEITVPARDVFAKPAALSHPEAANLLLAGTTAAEMIQVTRVSAGDTVLLHAASGAVGVSLLQQARELGVRVIGTVGPDAVDSAERVRRYGGIPVAYGHGLRERVEAVAEGVPIVAVWDAVGTDEALDVSLALVAERDRIVTIVNPERAKSDGFLWIAGARPESARFRDIARSRVLELAASGVLEVPLSRSYPLAEAVEAVRFVMTGHPGGKVALIP</sequence>
<dbReference type="SUPFAM" id="SSF51735">
    <property type="entry name" value="NAD(P)-binding Rossmann-fold domains"/>
    <property type="match status" value="1"/>
</dbReference>
<proteinExistence type="predicted"/>
<keyword evidence="1" id="KW-0521">NADP</keyword>
<dbReference type="OrthoDB" id="9801186at2"/>
<gene>
    <name evidence="4" type="ORF">NS220_01050</name>
</gene>
<dbReference type="Gene3D" id="3.40.50.720">
    <property type="entry name" value="NAD(P)-binding Rossmann-like Domain"/>
    <property type="match status" value="1"/>
</dbReference>
<dbReference type="AlphaFoldDB" id="A0A147F1J7"/>
<dbReference type="CDD" id="cd05289">
    <property type="entry name" value="MDR_like_2"/>
    <property type="match status" value="1"/>
</dbReference>